<accession>A0A5M3WRG5</accession>
<proteinExistence type="predicted"/>
<evidence type="ECO:0000313" key="2">
    <source>
        <dbReference type="Proteomes" id="UP000331127"/>
    </source>
</evidence>
<comment type="caution">
    <text evidence="1">The sequence shown here is derived from an EMBL/GenBank/DDBJ whole genome shotgun (WGS) entry which is preliminary data.</text>
</comment>
<dbReference type="AlphaFoldDB" id="A0A5M3WRG5"/>
<protein>
    <submittedName>
        <fullName evidence="1">Uncharacterized protein</fullName>
    </submittedName>
</protein>
<dbReference type="Proteomes" id="UP000331127">
    <property type="component" value="Unassembled WGS sequence"/>
</dbReference>
<organism evidence="1 2">
    <name type="scientific">Acrocarpospora macrocephala</name>
    <dbReference type="NCBI Taxonomy" id="150177"/>
    <lineage>
        <taxon>Bacteria</taxon>
        <taxon>Bacillati</taxon>
        <taxon>Actinomycetota</taxon>
        <taxon>Actinomycetes</taxon>
        <taxon>Streptosporangiales</taxon>
        <taxon>Streptosporangiaceae</taxon>
        <taxon>Acrocarpospora</taxon>
    </lineage>
</organism>
<keyword evidence="2" id="KW-1185">Reference proteome</keyword>
<sequence>MDRLTNPCTAGGNCRGTPDLGGSAMDPTLIAALISAVAGGVAGEVGKNAWTSLASLVRRRYGDHSRELAAVEAASPESASSETAPDISGLLVEWARTDADFGEALTTWAAQTAETIGQSHDIANTISGDARIQGTVIQAGDVFGSITIGPH</sequence>
<name>A0A5M3WRG5_9ACTN</name>
<dbReference type="EMBL" id="BLAE01000034">
    <property type="protein sequence ID" value="GES11967.1"/>
    <property type="molecule type" value="Genomic_DNA"/>
</dbReference>
<evidence type="ECO:0000313" key="1">
    <source>
        <dbReference type="EMBL" id="GES11967.1"/>
    </source>
</evidence>
<reference evidence="1 2" key="1">
    <citation type="submission" date="2019-10" db="EMBL/GenBank/DDBJ databases">
        <title>Whole genome shotgun sequence of Acrocarpospora macrocephala NBRC 16266.</title>
        <authorList>
            <person name="Ichikawa N."/>
            <person name="Kimura A."/>
            <person name="Kitahashi Y."/>
            <person name="Komaki H."/>
            <person name="Oguchi A."/>
        </authorList>
    </citation>
    <scope>NUCLEOTIDE SEQUENCE [LARGE SCALE GENOMIC DNA]</scope>
    <source>
        <strain evidence="1 2">NBRC 16266</strain>
    </source>
</reference>
<gene>
    <name evidence="1" type="ORF">Amac_055640</name>
</gene>